<evidence type="ECO:0000313" key="3">
    <source>
        <dbReference type="EMBL" id="GAA2959712.1"/>
    </source>
</evidence>
<keyword evidence="2" id="KW-0813">Transport</keyword>
<name>A0ABP6K3P2_9ACTN</name>
<comment type="similarity">
    <text evidence="1">Belongs to the ABC transporter superfamily.</text>
</comment>
<accession>A0ABP6K3P2</accession>
<sequence length="118" mass="12276">MALGEGPENPPPCACSSAGPHLTRGHATVNSRAYAARTAPLHDAGALLEARSVHPGRTAHHHLRALAHTHGIPRGRVTHVLGPAGLTDVAPRRGKGFSLGMGQHVAMTTFHLDGHAYA</sequence>
<dbReference type="PANTHER" id="PTHR43335">
    <property type="entry name" value="ABC TRANSPORTER, ATP-BINDING PROTEIN"/>
    <property type="match status" value="1"/>
</dbReference>
<dbReference type="PANTHER" id="PTHR43335:SF4">
    <property type="entry name" value="ABC TRANSPORTER, ATP-BINDING PROTEIN"/>
    <property type="match status" value="1"/>
</dbReference>
<evidence type="ECO:0000256" key="2">
    <source>
        <dbReference type="ARBA" id="ARBA00022448"/>
    </source>
</evidence>
<gene>
    <name evidence="3" type="ORF">GCM10010446_51430</name>
</gene>
<keyword evidence="4" id="KW-1185">Reference proteome</keyword>
<protein>
    <submittedName>
        <fullName evidence="3">Uncharacterized protein</fullName>
    </submittedName>
</protein>
<organism evidence="3 4">
    <name type="scientific">Streptomyces enissocaesilis</name>
    <dbReference type="NCBI Taxonomy" id="332589"/>
    <lineage>
        <taxon>Bacteria</taxon>
        <taxon>Bacillati</taxon>
        <taxon>Actinomycetota</taxon>
        <taxon>Actinomycetes</taxon>
        <taxon>Kitasatosporales</taxon>
        <taxon>Streptomycetaceae</taxon>
        <taxon>Streptomyces</taxon>
        <taxon>Streptomyces rochei group</taxon>
    </lineage>
</organism>
<evidence type="ECO:0000256" key="1">
    <source>
        <dbReference type="ARBA" id="ARBA00005417"/>
    </source>
</evidence>
<proteinExistence type="inferred from homology"/>
<reference evidence="4" key="1">
    <citation type="journal article" date="2019" name="Int. J. Syst. Evol. Microbiol.">
        <title>The Global Catalogue of Microorganisms (GCM) 10K type strain sequencing project: providing services to taxonomists for standard genome sequencing and annotation.</title>
        <authorList>
            <consortium name="The Broad Institute Genomics Platform"/>
            <consortium name="The Broad Institute Genome Sequencing Center for Infectious Disease"/>
            <person name="Wu L."/>
            <person name="Ma J."/>
        </authorList>
    </citation>
    <scope>NUCLEOTIDE SEQUENCE [LARGE SCALE GENOMIC DNA]</scope>
    <source>
        <strain evidence="4">JCM 9088</strain>
    </source>
</reference>
<comment type="caution">
    <text evidence="3">The sequence shown here is derived from an EMBL/GenBank/DDBJ whole genome shotgun (WGS) entry which is preliminary data.</text>
</comment>
<dbReference type="Proteomes" id="UP001500403">
    <property type="component" value="Unassembled WGS sequence"/>
</dbReference>
<dbReference type="EMBL" id="BAAAUD010000049">
    <property type="protein sequence ID" value="GAA2959712.1"/>
    <property type="molecule type" value="Genomic_DNA"/>
</dbReference>
<evidence type="ECO:0000313" key="4">
    <source>
        <dbReference type="Proteomes" id="UP001500403"/>
    </source>
</evidence>